<gene>
    <name evidence="8" type="ORF">LLY24_07440</name>
</gene>
<evidence type="ECO:0000256" key="1">
    <source>
        <dbReference type="ARBA" id="ARBA00004418"/>
    </source>
</evidence>
<evidence type="ECO:0000313" key="9">
    <source>
        <dbReference type="Proteomes" id="UP001165542"/>
    </source>
</evidence>
<evidence type="ECO:0000259" key="7">
    <source>
        <dbReference type="Pfam" id="PF16822"/>
    </source>
</evidence>
<sequence>MGTTSELKSWLKRYLSDSNEASWDESPILRWELDYPSSLREPRFTGAGRIVQGWVLLQHTQAHLLSNIRIVAAWTTNFELCHPLEIERPDVIERVLKAKSDVHPQRFCGFRFTIPRHISDFALWLECGKQRWLLQEVSVDGVATLESPAILKVLEGKSGWLFLDNDTNGSVDQYRGRLRLTTAGLATWQAYLARFHAIAERVGARSAMLVAPSKESVMGPHYHPCDEGSGGPISQLLGLPEANQLVYPVRELNALGDSAFIQNDSHWAQRGAMQATCALASALGLDDEAVKAVFAKDTYQPRTLVGDLGNKFSPQRTCEIQALRSFNYNRYRHFDNGLPNFGRLLVLVYPKALLTSTCLIFGSSSSYSMFNYLSRLFQRVVFVHSAGSLDPELVEAVRPEFLVVQTNARFVVQIPKVKQPLEALVADKRARLTPEEQALVAERRVDVDKEDATITSLGLVPWVVSK</sequence>
<organism evidence="8 9">
    <name type="scientific">Halomonas dongshanensis</name>
    <dbReference type="NCBI Taxonomy" id="2890835"/>
    <lineage>
        <taxon>Bacteria</taxon>
        <taxon>Pseudomonadati</taxon>
        <taxon>Pseudomonadota</taxon>
        <taxon>Gammaproteobacteria</taxon>
        <taxon>Oceanospirillales</taxon>
        <taxon>Halomonadaceae</taxon>
        <taxon>Halomonas</taxon>
    </lineage>
</organism>
<comment type="pathway">
    <text evidence="2">Glycan biosynthesis; alginate biosynthesis.</text>
</comment>
<name>A0ABT2EC37_9GAMM</name>
<comment type="caution">
    <text evidence="8">The sequence shown here is derived from an EMBL/GenBank/DDBJ whole genome shotgun (WGS) entry which is preliminary data.</text>
</comment>
<evidence type="ECO:0000256" key="3">
    <source>
        <dbReference type="ARBA" id="ARBA00022679"/>
    </source>
</evidence>
<keyword evidence="6" id="KW-0016">Alginate biosynthesis</keyword>
<protein>
    <recommendedName>
        <fullName evidence="7">AlgX/AlgJ SGNH hydrolase-like domain-containing protein</fullName>
    </recommendedName>
</protein>
<dbReference type="InterPro" id="IPR031811">
    <property type="entry name" value="ALGX/ALGJ_SGNH-like"/>
</dbReference>
<dbReference type="RefSeq" id="WP_259035655.1">
    <property type="nucleotide sequence ID" value="NZ_JAJISC010000003.1"/>
</dbReference>
<keyword evidence="4" id="KW-0732">Signal</keyword>
<dbReference type="Proteomes" id="UP001165542">
    <property type="component" value="Unassembled WGS sequence"/>
</dbReference>
<keyword evidence="5" id="KW-0574">Periplasm</keyword>
<evidence type="ECO:0000256" key="4">
    <source>
        <dbReference type="ARBA" id="ARBA00022729"/>
    </source>
</evidence>
<dbReference type="Pfam" id="PF16822">
    <property type="entry name" value="ALGX"/>
    <property type="match status" value="1"/>
</dbReference>
<keyword evidence="3" id="KW-0808">Transferase</keyword>
<dbReference type="EMBL" id="JAJISC010000003">
    <property type="protein sequence ID" value="MCS2609147.1"/>
    <property type="molecule type" value="Genomic_DNA"/>
</dbReference>
<accession>A0ABT2EC37</accession>
<reference evidence="8" key="1">
    <citation type="submission" date="2021-11" db="EMBL/GenBank/DDBJ databases">
        <title>Halomonas sp., isolated from a coastal aquaculture zone in Dongshan Bay.</title>
        <authorList>
            <person name="Lin W."/>
        </authorList>
    </citation>
    <scope>NUCLEOTIDE SEQUENCE</scope>
    <source>
        <strain evidence="8">Yzlin-01</strain>
    </source>
</reference>
<keyword evidence="9" id="KW-1185">Reference proteome</keyword>
<evidence type="ECO:0000256" key="6">
    <source>
        <dbReference type="ARBA" id="ARBA00022841"/>
    </source>
</evidence>
<evidence type="ECO:0000256" key="2">
    <source>
        <dbReference type="ARBA" id="ARBA00005182"/>
    </source>
</evidence>
<comment type="subcellular location">
    <subcellularLocation>
        <location evidence="1">Periplasm</location>
    </subcellularLocation>
</comment>
<evidence type="ECO:0000256" key="5">
    <source>
        <dbReference type="ARBA" id="ARBA00022764"/>
    </source>
</evidence>
<proteinExistence type="predicted"/>
<feature type="domain" description="AlgX/AlgJ SGNH hydrolase-like" evidence="7">
    <location>
        <begin position="153"/>
        <end position="316"/>
    </location>
</feature>
<evidence type="ECO:0000313" key="8">
    <source>
        <dbReference type="EMBL" id="MCS2609147.1"/>
    </source>
</evidence>